<evidence type="ECO:0000313" key="3">
    <source>
        <dbReference type="Proteomes" id="UP000449944"/>
    </source>
</evidence>
<protein>
    <submittedName>
        <fullName evidence="2">KTSC domain-containing protein</fullName>
    </submittedName>
</protein>
<sequence length="71" mass="8556">MGRLYTAESELNSVHDDHETKTLEMEYSQKGSYQYSNVSFYIYQGLMVAENKPHYLECYVMKKYAFIRVYY</sequence>
<gene>
    <name evidence="2" type="ORF">GKR67_07070</name>
</gene>
<dbReference type="AlphaFoldDB" id="A0AAW9V976"/>
<accession>A0AAW9V976</accession>
<feature type="domain" description="KTSC" evidence="1">
    <location>
        <begin position="9"/>
        <end position="64"/>
    </location>
</feature>
<dbReference type="Pfam" id="PF13619">
    <property type="entry name" value="KTSC"/>
    <property type="match status" value="1"/>
</dbReference>
<organism evidence="2 3">
    <name type="scientific">Providencia alcalifaciens</name>
    <dbReference type="NCBI Taxonomy" id="126385"/>
    <lineage>
        <taxon>Bacteria</taxon>
        <taxon>Pseudomonadati</taxon>
        <taxon>Pseudomonadota</taxon>
        <taxon>Gammaproteobacteria</taxon>
        <taxon>Enterobacterales</taxon>
        <taxon>Morganellaceae</taxon>
        <taxon>Providencia</taxon>
    </lineage>
</organism>
<comment type="caution">
    <text evidence="2">The sequence shown here is derived from an EMBL/GenBank/DDBJ whole genome shotgun (WGS) entry which is preliminary data.</text>
</comment>
<evidence type="ECO:0000259" key="1">
    <source>
        <dbReference type="Pfam" id="PF13619"/>
    </source>
</evidence>
<dbReference type="Proteomes" id="UP000449944">
    <property type="component" value="Unassembled WGS sequence"/>
</dbReference>
<reference evidence="2 3" key="1">
    <citation type="submission" date="2019-10" db="EMBL/GenBank/DDBJ databases">
        <title>Comparative genomic analysis of Providencia.</title>
        <authorList>
            <person name="Yuan C."/>
            <person name="Wei Y."/>
            <person name="Yin Z."/>
        </authorList>
    </citation>
    <scope>NUCLEOTIDE SEQUENCE [LARGE SCALE GENOMIC DNA]</scope>
    <source>
        <strain evidence="3">wls1934</strain>
    </source>
</reference>
<dbReference type="EMBL" id="WLUB01000024">
    <property type="protein sequence ID" value="MTC34373.1"/>
    <property type="molecule type" value="Genomic_DNA"/>
</dbReference>
<evidence type="ECO:0000313" key="2">
    <source>
        <dbReference type="EMBL" id="MTC34373.1"/>
    </source>
</evidence>
<dbReference type="InterPro" id="IPR025309">
    <property type="entry name" value="KTSC_dom"/>
</dbReference>
<dbReference type="RefSeq" id="WP_036965202.1">
    <property type="nucleotide sequence ID" value="NZ_CP158824.1"/>
</dbReference>
<proteinExistence type="predicted"/>
<name>A0AAW9V976_9GAMM</name>